<dbReference type="PANTHER" id="PTHR10443">
    <property type="entry name" value="MICROSOMAL DIPEPTIDASE"/>
    <property type="match status" value="1"/>
</dbReference>
<name>A0ABZ2Y5S9_9FIRM</name>
<dbReference type="EMBL" id="CP121687">
    <property type="protein sequence ID" value="WZL70565.1"/>
    <property type="molecule type" value="Genomic_DNA"/>
</dbReference>
<dbReference type="PROSITE" id="PS00869">
    <property type="entry name" value="RENAL_DIPEPTIDASE_1"/>
    <property type="match status" value="1"/>
</dbReference>
<reference evidence="1 2" key="1">
    <citation type="submission" date="2023-03" db="EMBL/GenBank/DDBJ databases">
        <title>Novel Species.</title>
        <authorList>
            <person name="Ma S."/>
        </authorList>
    </citation>
    <scope>NUCLEOTIDE SEQUENCE [LARGE SCALE GENOMIC DNA]</scope>
    <source>
        <strain evidence="1 2">LIND6LT2</strain>
    </source>
</reference>
<dbReference type="InterPro" id="IPR032466">
    <property type="entry name" value="Metal_Hydrolase"/>
</dbReference>
<organism evidence="1 2">
    <name type="scientific">Defluviitalea saccharophila</name>
    <dbReference type="NCBI Taxonomy" id="879970"/>
    <lineage>
        <taxon>Bacteria</taxon>
        <taxon>Bacillati</taxon>
        <taxon>Bacillota</taxon>
        <taxon>Clostridia</taxon>
        <taxon>Lachnospirales</taxon>
        <taxon>Defluviitaleaceae</taxon>
        <taxon>Defluviitalea</taxon>
    </lineage>
</organism>
<dbReference type="GO" id="GO:0016805">
    <property type="term" value="F:dipeptidase activity"/>
    <property type="evidence" value="ECO:0007669"/>
    <property type="project" value="UniProtKB-KW"/>
</dbReference>
<dbReference type="InterPro" id="IPR000180">
    <property type="entry name" value="Dipep_AS"/>
</dbReference>
<gene>
    <name evidence="1" type="ORF">QBE51_03280</name>
</gene>
<proteinExistence type="predicted"/>
<dbReference type="RefSeq" id="WP_341877530.1">
    <property type="nucleotide sequence ID" value="NZ_CP121687.1"/>
</dbReference>
<keyword evidence="1" id="KW-0224">Dipeptidase</keyword>
<keyword evidence="1" id="KW-0645">Protease</keyword>
<dbReference type="PROSITE" id="PS51365">
    <property type="entry name" value="RENAL_DIPEPTIDASE_2"/>
    <property type="match status" value="1"/>
</dbReference>
<dbReference type="Gene3D" id="3.20.20.140">
    <property type="entry name" value="Metal-dependent hydrolases"/>
    <property type="match status" value="1"/>
</dbReference>
<dbReference type="PANTHER" id="PTHR10443:SF12">
    <property type="entry name" value="DIPEPTIDASE"/>
    <property type="match status" value="1"/>
</dbReference>
<dbReference type="SUPFAM" id="SSF51556">
    <property type="entry name" value="Metallo-dependent hydrolases"/>
    <property type="match status" value="1"/>
</dbReference>
<sequence length="313" mass="35657">MNLFFLDAHCDTITRIMHTKDPLYKNNYQVDIERLKAFSNPIQFFAIWLHPKFYGNPLIQTLKAIDYFYEEIKKNENYIGYAGSLKEIERNIDENKISAVLTLEGGEALEGEIEVLRTLYRLGVRSMTLTWNYQNSIGCGALEEGLEKGLTDFGIEVVKEMNTLGMIIDVSHLSESGFWDVKKISSKPFIASHSNARALCNHPRNLNDKQLKAIAEIGGVAGITTYPPFLNASGYAQIEDFFTHVDYMVQLIGIDYIGLGCDFDGMPTFTKGVEDVSKLRRICEHFEKKYGCSGAEKLLYKNFLRVIKEVWIE</sequence>
<dbReference type="Proteomes" id="UP001486565">
    <property type="component" value="Chromosome"/>
</dbReference>
<protein>
    <submittedName>
        <fullName evidence="1">Dipeptidase</fullName>
        <ecNumber evidence="1">3.4.13.19</ecNumber>
    </submittedName>
</protein>
<dbReference type="Pfam" id="PF01244">
    <property type="entry name" value="Peptidase_M19"/>
    <property type="match status" value="1"/>
</dbReference>
<evidence type="ECO:0000313" key="2">
    <source>
        <dbReference type="Proteomes" id="UP001486565"/>
    </source>
</evidence>
<dbReference type="CDD" id="cd01301">
    <property type="entry name" value="rDP_like"/>
    <property type="match status" value="1"/>
</dbReference>
<keyword evidence="1" id="KW-0378">Hydrolase</keyword>
<keyword evidence="2" id="KW-1185">Reference proteome</keyword>
<dbReference type="EC" id="3.4.13.19" evidence="1"/>
<evidence type="ECO:0000313" key="1">
    <source>
        <dbReference type="EMBL" id="WZL70565.1"/>
    </source>
</evidence>
<accession>A0ABZ2Y5S9</accession>
<dbReference type="InterPro" id="IPR008257">
    <property type="entry name" value="Pept_M19"/>
</dbReference>